<dbReference type="InterPro" id="IPR051414">
    <property type="entry name" value="Adenylate-forming_Reductase"/>
</dbReference>
<feature type="domain" description="AMP-dependent synthetase/ligase" evidence="3">
    <location>
        <begin position="34"/>
        <end position="368"/>
    </location>
</feature>
<dbReference type="PANTHER" id="PTHR43439:SF2">
    <property type="entry name" value="ENZYME, PUTATIVE (JCVI)-RELATED"/>
    <property type="match status" value="1"/>
</dbReference>
<evidence type="ECO:0000256" key="2">
    <source>
        <dbReference type="ARBA" id="ARBA00022553"/>
    </source>
</evidence>
<evidence type="ECO:0008006" key="7">
    <source>
        <dbReference type="Google" id="ProtNLM"/>
    </source>
</evidence>
<reference evidence="5 6" key="1">
    <citation type="journal article" date="2012" name="Appl. Environ. Microbiol.">
        <title>Short-read sequencing for genomic analysis of the brown rot fungus Fibroporia radiculosa.</title>
        <authorList>
            <person name="Tang J.D."/>
            <person name="Perkins A.D."/>
            <person name="Sonstegard T.S."/>
            <person name="Schroeder S.G."/>
            <person name="Burgess S.C."/>
            <person name="Diehl S.V."/>
        </authorList>
    </citation>
    <scope>NUCLEOTIDE SEQUENCE [LARGE SCALE GENOMIC DNA]</scope>
    <source>
        <strain evidence="5 6">TFFH 294</strain>
    </source>
</reference>
<dbReference type="STRING" id="599839.J4GBE1"/>
<dbReference type="RefSeq" id="XP_012183521.1">
    <property type="nucleotide sequence ID" value="XM_012328131.1"/>
</dbReference>
<evidence type="ECO:0000259" key="4">
    <source>
        <dbReference type="Pfam" id="PF07993"/>
    </source>
</evidence>
<evidence type="ECO:0000256" key="1">
    <source>
        <dbReference type="ARBA" id="ARBA00022450"/>
    </source>
</evidence>
<keyword evidence="1" id="KW-0596">Phosphopantetheine</keyword>
<dbReference type="EMBL" id="HE797146">
    <property type="protein sequence ID" value="CCM04238.1"/>
    <property type="molecule type" value="Genomic_DNA"/>
</dbReference>
<dbReference type="InterPro" id="IPR042099">
    <property type="entry name" value="ANL_N_sf"/>
</dbReference>
<gene>
    <name evidence="5" type="ORF">FIBRA_06405</name>
</gene>
<proteinExistence type="predicted"/>
<evidence type="ECO:0000313" key="5">
    <source>
        <dbReference type="EMBL" id="CCM04238.1"/>
    </source>
</evidence>
<dbReference type="Pfam" id="PF23562">
    <property type="entry name" value="AMP-binding_C_3"/>
    <property type="match status" value="1"/>
</dbReference>
<dbReference type="Proteomes" id="UP000006352">
    <property type="component" value="Unassembled WGS sequence"/>
</dbReference>
<dbReference type="HOGENOM" id="CLU_002220_1_0_1"/>
<dbReference type="InterPro" id="IPR013120">
    <property type="entry name" value="FAR_NAD-bd"/>
</dbReference>
<dbReference type="InterPro" id="IPR000873">
    <property type="entry name" value="AMP-dep_synth/lig_dom"/>
</dbReference>
<dbReference type="InterPro" id="IPR036291">
    <property type="entry name" value="NAD(P)-bd_dom_sf"/>
</dbReference>
<name>J4GBE1_9APHY</name>
<evidence type="ECO:0000259" key="3">
    <source>
        <dbReference type="Pfam" id="PF00501"/>
    </source>
</evidence>
<dbReference type="SUPFAM" id="SSF51735">
    <property type="entry name" value="NAD(P)-binding Rossmann-fold domains"/>
    <property type="match status" value="1"/>
</dbReference>
<dbReference type="InParanoid" id="J4GBE1"/>
<organism evidence="5 6">
    <name type="scientific">Fibroporia radiculosa</name>
    <dbReference type="NCBI Taxonomy" id="599839"/>
    <lineage>
        <taxon>Eukaryota</taxon>
        <taxon>Fungi</taxon>
        <taxon>Dikarya</taxon>
        <taxon>Basidiomycota</taxon>
        <taxon>Agaricomycotina</taxon>
        <taxon>Agaricomycetes</taxon>
        <taxon>Polyporales</taxon>
        <taxon>Fibroporiaceae</taxon>
        <taxon>Fibroporia</taxon>
    </lineage>
</organism>
<sequence>MTAFLPPLPLTQALNGTFRLPPLDGTLALPEIYEWNAKHNPNYPLYIYAKNGGGVETLYWSDAGRAMKVAAGIIRKRIQRSKDSQKRPIVAILSPSDYIPYITVAMGIMRANYVVFPISPRNSPSAIAHLIQAVGISHFLVGQEQAMTDLANATFDILRSKYPSTPIPESSPLPIFQDLYISESENSGADMEELYDWGGIDGLQYYLHSSGSTAFPKPIAFNSVRAMQIGLSPFFGDRDLTGQIVTVHSVPAFHGMGFIQAIWSAYFGLVISAYEPRMPPTVPTPESSFESAKATNSNIIFCTPSFAEAWIWSRRPEYVSWLATRTGLLFGGGPMNKEVGDYITSQGVTIFNLYGSTECGIMATFLPKETGYDWEYFSLSKTHAPHFVPYDENTYELVIVKSPFCLPGIINTKVDGVDAYATSDLLMPHPTKPGYWKVFGRSDDQIMHSTGEKTNPGPLESMLHRDPHILAAVIFGRGRFQTGVIIEPRPEFKFDPADEIKLAEFRNMIWYAFCGLEQVNEYAPQHSRIFKEAMAKPSKPFTWTAKNTPRRSAIINEYADEIDTLYDQVEESTQSNIPSPASWDLASTIAFVRAVISAVMVHQVKDDDDIFHRGCDSLQATWIRNSLLRALRDSVKLDTRQISGNLVYNHPSIVSLASYVFELASGSADDTTSTVEYRTNAMREMVAKYTKEFPIPAHTLNGVSGSTEGDVVLVTGTARGLGCHILVQLASSPEISKVYALNRASPDGTPMSARQERGLLERGLDAGVLDNGKVVLLEGDLSHPNFGLQEATYNEMHRSVTHIIHNAWPVNFNMALSSFEPSVFGVRRLIDFALTSHKPHPPHLTYTSSIGVFENCSKTGVLPEARIPPELAVSSGYTCSKWVSEEILCTASEQTPLKVVVVRVGQICGGLDGAWNLAEWFPAMVQSATTLGVFPDDDGVVSFIPPELTAGALIDFRKASVESDIVHLVHPYPVSWRSIADAIASELRVTLVPYSEWVSKLKEIAKLATESTTDGRVQDEVELMRKMRALRLLPFFEGVAAKQPQKEAMRFNVLSTTYAVGASQTLKNASSRQLGADDSRRWISYWQKAGLWN</sequence>
<protein>
    <recommendedName>
        <fullName evidence="7">Polyketide synthase phosphopantetheine-binding domain-containing protein</fullName>
    </recommendedName>
</protein>
<dbReference type="Gene3D" id="3.40.50.12780">
    <property type="entry name" value="N-terminal domain of ligase-like"/>
    <property type="match status" value="1"/>
</dbReference>
<accession>J4GBE1</accession>
<dbReference type="Gene3D" id="3.40.50.720">
    <property type="entry name" value="NAD(P)-binding Rossmann-like Domain"/>
    <property type="match status" value="1"/>
</dbReference>
<dbReference type="GeneID" id="24099149"/>
<keyword evidence="6" id="KW-1185">Reference proteome</keyword>
<keyword evidence="2" id="KW-0597">Phosphoprotein</keyword>
<feature type="domain" description="Thioester reductase (TE)" evidence="4">
    <location>
        <begin position="714"/>
        <end position="947"/>
    </location>
</feature>
<dbReference type="Pfam" id="PF00501">
    <property type="entry name" value="AMP-binding"/>
    <property type="match status" value="1"/>
</dbReference>
<dbReference type="OrthoDB" id="429813at2759"/>
<dbReference type="AlphaFoldDB" id="J4GBE1"/>
<dbReference type="Pfam" id="PF07993">
    <property type="entry name" value="NAD_binding_4"/>
    <property type="match status" value="1"/>
</dbReference>
<dbReference type="PANTHER" id="PTHR43439">
    <property type="entry name" value="PHENYLACETATE-COENZYME A LIGASE"/>
    <property type="match status" value="1"/>
</dbReference>
<dbReference type="SUPFAM" id="SSF56801">
    <property type="entry name" value="Acetyl-CoA synthetase-like"/>
    <property type="match status" value="1"/>
</dbReference>
<evidence type="ECO:0000313" key="6">
    <source>
        <dbReference type="Proteomes" id="UP000006352"/>
    </source>
</evidence>